<dbReference type="GO" id="GO:0008270">
    <property type="term" value="F:zinc ion binding"/>
    <property type="evidence" value="ECO:0007669"/>
    <property type="project" value="UniProtKB-KW"/>
</dbReference>
<dbReference type="PROSITE" id="PS50016">
    <property type="entry name" value="ZF_PHD_2"/>
    <property type="match status" value="1"/>
</dbReference>
<dbReference type="AlphaFoldDB" id="A0A833QRS1"/>
<feature type="domain" description="PHD-type" evidence="7">
    <location>
        <begin position="118"/>
        <end position="172"/>
    </location>
</feature>
<keyword evidence="2 4" id="KW-0863">Zinc-finger</keyword>
<evidence type="ECO:0000256" key="2">
    <source>
        <dbReference type="ARBA" id="ARBA00022771"/>
    </source>
</evidence>
<accession>A0A833QRS1</accession>
<dbReference type="Gene3D" id="3.30.40.10">
    <property type="entry name" value="Zinc/RING finger domain, C3HC4 (zinc finger)"/>
    <property type="match status" value="1"/>
</dbReference>
<feature type="chain" id="PRO_5033059274" description="PHD-type domain-containing protein" evidence="6">
    <location>
        <begin position="17"/>
        <end position="194"/>
    </location>
</feature>
<dbReference type="InterPro" id="IPR001965">
    <property type="entry name" value="Znf_PHD"/>
</dbReference>
<name>A0A833QRS1_9POAL</name>
<feature type="region of interest" description="Disordered" evidence="5">
    <location>
        <begin position="25"/>
        <end position="46"/>
    </location>
</feature>
<dbReference type="SMART" id="SM00249">
    <property type="entry name" value="PHD"/>
    <property type="match status" value="1"/>
</dbReference>
<evidence type="ECO:0000256" key="5">
    <source>
        <dbReference type="SAM" id="MobiDB-lite"/>
    </source>
</evidence>
<evidence type="ECO:0000256" key="6">
    <source>
        <dbReference type="SAM" id="SignalP"/>
    </source>
</evidence>
<protein>
    <recommendedName>
        <fullName evidence="7">PHD-type domain-containing protein</fullName>
    </recommendedName>
</protein>
<reference evidence="8" key="1">
    <citation type="submission" date="2020-01" db="EMBL/GenBank/DDBJ databases">
        <title>Genome sequence of Kobresia littledalei, the first chromosome-level genome in the family Cyperaceae.</title>
        <authorList>
            <person name="Qu G."/>
        </authorList>
    </citation>
    <scope>NUCLEOTIDE SEQUENCE</scope>
    <source>
        <strain evidence="8">C.B.Clarke</strain>
        <tissue evidence="8">Leaf</tissue>
    </source>
</reference>
<dbReference type="Proteomes" id="UP000623129">
    <property type="component" value="Unassembled WGS sequence"/>
</dbReference>
<keyword evidence="6" id="KW-0732">Signal</keyword>
<evidence type="ECO:0000313" key="8">
    <source>
        <dbReference type="EMBL" id="KAF3324291.1"/>
    </source>
</evidence>
<gene>
    <name evidence="8" type="ORF">FCM35_KLT11758</name>
</gene>
<evidence type="ECO:0000313" key="9">
    <source>
        <dbReference type="Proteomes" id="UP000623129"/>
    </source>
</evidence>
<evidence type="ECO:0000256" key="4">
    <source>
        <dbReference type="PROSITE-ProRule" id="PRU00146"/>
    </source>
</evidence>
<feature type="signal peptide" evidence="6">
    <location>
        <begin position="1"/>
        <end position="16"/>
    </location>
</feature>
<evidence type="ECO:0000256" key="3">
    <source>
        <dbReference type="ARBA" id="ARBA00022833"/>
    </source>
</evidence>
<keyword evidence="1" id="KW-0479">Metal-binding</keyword>
<dbReference type="InterPro" id="IPR013083">
    <property type="entry name" value="Znf_RING/FYVE/PHD"/>
</dbReference>
<organism evidence="8 9">
    <name type="scientific">Carex littledalei</name>
    <dbReference type="NCBI Taxonomy" id="544730"/>
    <lineage>
        <taxon>Eukaryota</taxon>
        <taxon>Viridiplantae</taxon>
        <taxon>Streptophyta</taxon>
        <taxon>Embryophyta</taxon>
        <taxon>Tracheophyta</taxon>
        <taxon>Spermatophyta</taxon>
        <taxon>Magnoliopsida</taxon>
        <taxon>Liliopsida</taxon>
        <taxon>Poales</taxon>
        <taxon>Cyperaceae</taxon>
        <taxon>Cyperoideae</taxon>
        <taxon>Cariceae</taxon>
        <taxon>Carex</taxon>
        <taxon>Carex subgen. Euthyceras</taxon>
    </lineage>
</organism>
<dbReference type="InterPro" id="IPR019787">
    <property type="entry name" value="Znf_PHD-finger"/>
</dbReference>
<evidence type="ECO:0000259" key="7">
    <source>
        <dbReference type="PROSITE" id="PS50016"/>
    </source>
</evidence>
<evidence type="ECO:0000256" key="1">
    <source>
        <dbReference type="ARBA" id="ARBA00022723"/>
    </source>
</evidence>
<keyword evidence="9" id="KW-1185">Reference proteome</keyword>
<sequence length="194" mass="22119">MFAFFTSLLTSSPVLMAPKSFNTRNKGKFDKGQSSTLAQKRPTNARELPAQVRDNLLKFFSEKSVNELLASTKPNFRAFVDYLFDLEQRSSAHCKCCPHYKGDNNNKKSKAVAGNIELQTCFTCHKRSDKKAMAKCSPCGEWFHPACENEELRQWEDDQKFEFWNCEDCQGTIESPARTRLTVTASYPYTTVAN</sequence>
<keyword evidence="3" id="KW-0862">Zinc</keyword>
<dbReference type="SUPFAM" id="SSF57903">
    <property type="entry name" value="FYVE/PHD zinc finger"/>
    <property type="match status" value="1"/>
</dbReference>
<comment type="caution">
    <text evidence="8">The sequence shown here is derived from an EMBL/GenBank/DDBJ whole genome shotgun (WGS) entry which is preliminary data.</text>
</comment>
<dbReference type="InterPro" id="IPR011011">
    <property type="entry name" value="Znf_FYVE_PHD"/>
</dbReference>
<feature type="compositionally biased region" description="Polar residues" evidence="5">
    <location>
        <begin position="32"/>
        <end position="42"/>
    </location>
</feature>
<proteinExistence type="predicted"/>
<dbReference type="EMBL" id="SWLB01000022">
    <property type="protein sequence ID" value="KAF3324291.1"/>
    <property type="molecule type" value="Genomic_DNA"/>
</dbReference>